<gene>
    <name evidence="4 6 7" type="ORF">SRAE_2000138000</name>
</gene>
<dbReference type="PANTHER" id="PTHR45991:SF1">
    <property type="entry name" value="PACHYTENE CHECKPOINT PROTEIN 2 HOMOLOG"/>
    <property type="match status" value="1"/>
</dbReference>
<evidence type="ECO:0000313" key="6">
    <source>
        <dbReference type="WBParaSite" id="SRAE_2000138000.1"/>
    </source>
</evidence>
<dbReference type="WBParaSite" id="SRAE_2000138000.1">
    <property type="protein sequence ID" value="SRAE_2000138000.1"/>
    <property type="gene ID" value="WBGene00261584"/>
</dbReference>
<dbReference type="GeneID" id="36379078"/>
<dbReference type="GO" id="GO:0016887">
    <property type="term" value="F:ATP hydrolysis activity"/>
    <property type="evidence" value="ECO:0007669"/>
    <property type="project" value="InterPro"/>
</dbReference>
<sequence>MESSFSMILEICLNRRIRCEDREKELIEELEGIINKLSICNGVKYSNDLPENIRYIRFYDPTIDENEIIIKEELLNSLLNDKRRRFFTLKSMEPIQEPLCLDEEKDTAASCIGFTQTDLPHSSLDNIWDNLIFPKCIKKKIIGYTTTLLQFSKLSISDDKISTNRFILFHGPPGTGKTSLAKGFAQKMSIRLNSFYQSSILVEINCHSLFSKWFSQSAKLVSLLFDKILNTYAVNKNMMVFVLIDEIESIGLSREKSMGKNDPGDVVRVLNSFLTQLDKAKKYPNVMFIGTSNMNHIMDEAISDRIDLDIFIGYPCLEATYTILKGIIEELMEKKVLVSEKYLPIMNVNDIENFNLTSINLYEKARNFYTNKTSARRLRKVALIPFAETFSEKMDINEFIRLI</sequence>
<dbReference type="RefSeq" id="XP_024505913.1">
    <property type="nucleotide sequence ID" value="XM_024652325.1"/>
</dbReference>
<dbReference type="InterPro" id="IPR044539">
    <property type="entry name" value="Pch2-like"/>
</dbReference>
<dbReference type="GO" id="GO:0005634">
    <property type="term" value="C:nucleus"/>
    <property type="evidence" value="ECO:0007669"/>
    <property type="project" value="TreeGrafter"/>
</dbReference>
<proteinExistence type="predicted"/>
<protein>
    <submittedName>
        <fullName evidence="4 6">Pachytene checkpoint protein 2 homolog</fullName>
    </submittedName>
</protein>
<evidence type="ECO:0000313" key="5">
    <source>
        <dbReference type="Proteomes" id="UP000035682"/>
    </source>
</evidence>
<dbReference type="STRING" id="34506.A0A090LF20"/>
<feature type="domain" description="AAA+ ATPase" evidence="3">
    <location>
        <begin position="163"/>
        <end position="316"/>
    </location>
</feature>
<reference evidence="6" key="2">
    <citation type="submission" date="2020-12" db="UniProtKB">
        <authorList>
            <consortium name="WormBaseParasite"/>
        </authorList>
    </citation>
    <scope>IDENTIFICATION</scope>
</reference>
<dbReference type="GO" id="GO:0007131">
    <property type="term" value="P:reciprocal meiotic recombination"/>
    <property type="evidence" value="ECO:0007669"/>
    <property type="project" value="TreeGrafter"/>
</dbReference>
<dbReference type="SUPFAM" id="SSF52540">
    <property type="entry name" value="P-loop containing nucleoside triphosphate hydrolases"/>
    <property type="match status" value="1"/>
</dbReference>
<reference evidence="4 5" key="1">
    <citation type="submission" date="2014-09" db="EMBL/GenBank/DDBJ databases">
        <authorList>
            <person name="Martin A.A."/>
        </authorList>
    </citation>
    <scope>NUCLEOTIDE SEQUENCE</scope>
    <source>
        <strain evidence="5">ED321</strain>
        <strain evidence="4">ED321 Heterogonic</strain>
    </source>
</reference>
<evidence type="ECO:0000256" key="2">
    <source>
        <dbReference type="ARBA" id="ARBA00022840"/>
    </source>
</evidence>
<dbReference type="EMBL" id="LN609529">
    <property type="protein sequence ID" value="CEF66713.1"/>
    <property type="molecule type" value="Genomic_DNA"/>
</dbReference>
<dbReference type="OrthoDB" id="10042665at2759"/>
<accession>A0A090LF20</accession>
<dbReference type="GO" id="GO:0005694">
    <property type="term" value="C:chromosome"/>
    <property type="evidence" value="ECO:0007669"/>
    <property type="project" value="TreeGrafter"/>
</dbReference>
<dbReference type="eggNOG" id="KOG0744">
    <property type="taxonomic scope" value="Eukaryota"/>
</dbReference>
<dbReference type="WormBase" id="SRAE_2000138000">
    <property type="protein sequence ID" value="SRP06297"/>
    <property type="gene ID" value="WBGene00261584"/>
</dbReference>
<evidence type="ECO:0000259" key="3">
    <source>
        <dbReference type="SMART" id="SM00382"/>
    </source>
</evidence>
<evidence type="ECO:0000313" key="4">
    <source>
        <dbReference type="EMBL" id="CEF66713.1"/>
    </source>
</evidence>
<dbReference type="PANTHER" id="PTHR45991">
    <property type="entry name" value="PACHYTENE CHECKPOINT PROTEIN 2"/>
    <property type="match status" value="1"/>
</dbReference>
<dbReference type="InterPro" id="IPR003959">
    <property type="entry name" value="ATPase_AAA_core"/>
</dbReference>
<keyword evidence="2" id="KW-0067">ATP-binding</keyword>
<dbReference type="Gene3D" id="3.40.50.300">
    <property type="entry name" value="P-loop containing nucleotide triphosphate hydrolases"/>
    <property type="match status" value="1"/>
</dbReference>
<dbReference type="GO" id="GO:0051598">
    <property type="term" value="P:meiotic recombination checkpoint signaling"/>
    <property type="evidence" value="ECO:0007669"/>
    <property type="project" value="TreeGrafter"/>
</dbReference>
<evidence type="ECO:0000256" key="1">
    <source>
        <dbReference type="ARBA" id="ARBA00022741"/>
    </source>
</evidence>
<dbReference type="InterPro" id="IPR027417">
    <property type="entry name" value="P-loop_NTPase"/>
</dbReference>
<dbReference type="GO" id="GO:0005524">
    <property type="term" value="F:ATP binding"/>
    <property type="evidence" value="ECO:0007669"/>
    <property type="project" value="UniProtKB-KW"/>
</dbReference>
<dbReference type="PRINTS" id="PR00300">
    <property type="entry name" value="CLPPROTEASEA"/>
</dbReference>
<dbReference type="CTD" id="36379078"/>
<dbReference type="AlphaFoldDB" id="A0A090LF20"/>
<name>A0A090LF20_STRRB</name>
<keyword evidence="1" id="KW-0547">Nucleotide-binding</keyword>
<dbReference type="InterPro" id="IPR003593">
    <property type="entry name" value="AAA+_ATPase"/>
</dbReference>
<dbReference type="Proteomes" id="UP000035682">
    <property type="component" value="Unplaced"/>
</dbReference>
<dbReference type="InterPro" id="IPR001270">
    <property type="entry name" value="ClpA/B"/>
</dbReference>
<keyword evidence="5" id="KW-1185">Reference proteome</keyword>
<evidence type="ECO:0000313" key="7">
    <source>
        <dbReference type="WormBase" id="SRAE_2000138000"/>
    </source>
</evidence>
<organism evidence="4">
    <name type="scientific">Strongyloides ratti</name>
    <name type="common">Parasitic roundworm</name>
    <dbReference type="NCBI Taxonomy" id="34506"/>
    <lineage>
        <taxon>Eukaryota</taxon>
        <taxon>Metazoa</taxon>
        <taxon>Ecdysozoa</taxon>
        <taxon>Nematoda</taxon>
        <taxon>Chromadorea</taxon>
        <taxon>Rhabditida</taxon>
        <taxon>Tylenchina</taxon>
        <taxon>Panagrolaimomorpha</taxon>
        <taxon>Strongyloidoidea</taxon>
        <taxon>Strongyloididae</taxon>
        <taxon>Strongyloides</taxon>
    </lineage>
</organism>
<dbReference type="SMART" id="SM00382">
    <property type="entry name" value="AAA"/>
    <property type="match status" value="1"/>
</dbReference>
<dbReference type="Pfam" id="PF00004">
    <property type="entry name" value="AAA"/>
    <property type="match status" value="1"/>
</dbReference>